<dbReference type="OrthoDB" id="3438345at2759"/>
<gene>
    <name evidence="2" type="ORF">MYCFIDRAFT_32340</name>
</gene>
<dbReference type="SUPFAM" id="SSF81383">
    <property type="entry name" value="F-box domain"/>
    <property type="match status" value="1"/>
</dbReference>
<name>M2YVA8_PSEFD</name>
<protein>
    <recommendedName>
        <fullName evidence="1">F-box domain-containing protein</fullName>
    </recommendedName>
</protein>
<evidence type="ECO:0000313" key="3">
    <source>
        <dbReference type="Proteomes" id="UP000016932"/>
    </source>
</evidence>
<dbReference type="AlphaFoldDB" id="M2YVA8"/>
<proteinExistence type="predicted"/>
<dbReference type="Proteomes" id="UP000016932">
    <property type="component" value="Unassembled WGS sequence"/>
</dbReference>
<organism evidence="2 3">
    <name type="scientific">Pseudocercospora fijiensis (strain CIRAD86)</name>
    <name type="common">Black leaf streak disease fungus</name>
    <name type="synonym">Mycosphaerella fijiensis</name>
    <dbReference type="NCBI Taxonomy" id="383855"/>
    <lineage>
        <taxon>Eukaryota</taxon>
        <taxon>Fungi</taxon>
        <taxon>Dikarya</taxon>
        <taxon>Ascomycota</taxon>
        <taxon>Pezizomycotina</taxon>
        <taxon>Dothideomycetes</taxon>
        <taxon>Dothideomycetidae</taxon>
        <taxon>Mycosphaerellales</taxon>
        <taxon>Mycosphaerellaceae</taxon>
        <taxon>Pseudocercospora</taxon>
    </lineage>
</organism>
<dbReference type="CDD" id="cd09917">
    <property type="entry name" value="F-box_SF"/>
    <property type="match status" value="1"/>
</dbReference>
<dbReference type="EMBL" id="KB446559">
    <property type="protein sequence ID" value="EME81655.1"/>
    <property type="molecule type" value="Genomic_DNA"/>
</dbReference>
<reference evidence="2 3" key="1">
    <citation type="journal article" date="2012" name="PLoS Pathog.">
        <title>Diverse lifestyles and strategies of plant pathogenesis encoded in the genomes of eighteen Dothideomycetes fungi.</title>
        <authorList>
            <person name="Ohm R.A."/>
            <person name="Feau N."/>
            <person name="Henrissat B."/>
            <person name="Schoch C.L."/>
            <person name="Horwitz B.A."/>
            <person name="Barry K.W."/>
            <person name="Condon B.J."/>
            <person name="Copeland A.C."/>
            <person name="Dhillon B."/>
            <person name="Glaser F."/>
            <person name="Hesse C.N."/>
            <person name="Kosti I."/>
            <person name="LaButti K."/>
            <person name="Lindquist E.A."/>
            <person name="Lucas S."/>
            <person name="Salamov A.A."/>
            <person name="Bradshaw R.E."/>
            <person name="Ciuffetti L."/>
            <person name="Hamelin R.C."/>
            <person name="Kema G.H.J."/>
            <person name="Lawrence C."/>
            <person name="Scott J.A."/>
            <person name="Spatafora J.W."/>
            <person name="Turgeon B.G."/>
            <person name="de Wit P.J.G.M."/>
            <person name="Zhong S."/>
            <person name="Goodwin S.B."/>
            <person name="Grigoriev I.V."/>
        </authorList>
    </citation>
    <scope>NUCLEOTIDE SEQUENCE [LARGE SCALE GENOMIC DNA]</scope>
    <source>
        <strain evidence="2 3">CIRAD86</strain>
    </source>
</reference>
<feature type="domain" description="F-box" evidence="1">
    <location>
        <begin position="1"/>
        <end position="49"/>
    </location>
</feature>
<sequence>MSLTQIPNELFEHICTLLCLPDLCSLRLVSRLAAAKATQDHFKSFYKQKHVDLTRESLEQFLRQTQSDSLVCLVEDLILVGQKAPTVKQLGDEFMMEEELEILRQRKAESDSLRKSGRDVKLLAQSLENLAKSRKYGPLPSLRLEVVVYRDTAYKRLEPIGGGSWKMIWAEAASTLKTAMSALARSRLAVQQLHVFTDLQRCSVASNEILPAIDANARLDKLSKLAISVSSRIIDETDRDMNRTGDRYDVVDWSTRPQERDIEVLKQEASDENNFSGLPRLLALCSNLEELHVHQYSLTYHVLQRSDLHLESYLELVVAMIPFPKLTKLRLQGGTAREQDLVSLVQQQGALQDLAMESIALQPGGSFRALFEYLGNHFESLFLEDLFEDGRLVYFISEQGWGHELPPGLPTLTHTEGTNTLHRTSGTRHRRIEYHLPMHRFVGSPEVNNWRARRGREYGPPEAV</sequence>
<dbReference type="KEGG" id="pfj:MYCFIDRAFT_32340"/>
<dbReference type="VEuPathDB" id="FungiDB:MYCFIDRAFT_32340"/>
<dbReference type="GeneID" id="19338847"/>
<dbReference type="InterPro" id="IPR001810">
    <property type="entry name" value="F-box_dom"/>
</dbReference>
<accession>M2YVA8</accession>
<keyword evidence="3" id="KW-1185">Reference proteome</keyword>
<dbReference type="eggNOG" id="ENOG502SIWQ">
    <property type="taxonomic scope" value="Eukaryota"/>
</dbReference>
<dbReference type="InterPro" id="IPR036047">
    <property type="entry name" value="F-box-like_dom_sf"/>
</dbReference>
<dbReference type="HOGENOM" id="CLU_043307_0_0_1"/>
<dbReference type="RefSeq" id="XP_007926948.1">
    <property type="nucleotide sequence ID" value="XM_007928757.1"/>
</dbReference>
<evidence type="ECO:0000313" key="2">
    <source>
        <dbReference type="EMBL" id="EME81655.1"/>
    </source>
</evidence>
<dbReference type="PROSITE" id="PS50181">
    <property type="entry name" value="FBOX"/>
    <property type="match status" value="1"/>
</dbReference>
<dbReference type="Pfam" id="PF00646">
    <property type="entry name" value="F-box"/>
    <property type="match status" value="1"/>
</dbReference>
<evidence type="ECO:0000259" key="1">
    <source>
        <dbReference type="PROSITE" id="PS50181"/>
    </source>
</evidence>